<gene>
    <name evidence="1" type="ORF">HHL14_29245</name>
</gene>
<sequence length="98" mass="10560">MSKIKHTTAPWHVGSPDKFIVRGPNGYPVCDVTFSDDFPGISEANSRLISAAPELLEALQGMVDIWITTCTTNGWDPAHLSQYQSALSAIAKVTGSQI</sequence>
<comment type="caution">
    <text evidence="1">The sequence shown here is derived from an EMBL/GenBank/DDBJ whole genome shotgun (WGS) entry which is preliminary data.</text>
</comment>
<accession>A0A7Y0A1Q4</accession>
<reference evidence="1 2" key="1">
    <citation type="submission" date="2020-04" db="EMBL/GenBank/DDBJ databases">
        <title>Paraburkholderia sp. G-4-1-8 isolated from soil.</title>
        <authorList>
            <person name="Dahal R.H."/>
        </authorList>
    </citation>
    <scope>NUCLEOTIDE SEQUENCE [LARGE SCALE GENOMIC DNA]</scope>
    <source>
        <strain evidence="1 2">G-4-1-8</strain>
    </source>
</reference>
<dbReference type="RefSeq" id="WP_169501086.1">
    <property type="nucleotide sequence ID" value="NZ_JABBFZ010000027.1"/>
</dbReference>
<dbReference type="AlphaFoldDB" id="A0A7Y0A1Q4"/>
<evidence type="ECO:0000313" key="1">
    <source>
        <dbReference type="EMBL" id="NML34898.1"/>
    </source>
</evidence>
<dbReference type="Proteomes" id="UP000583127">
    <property type="component" value="Unassembled WGS sequence"/>
</dbReference>
<evidence type="ECO:0000313" key="2">
    <source>
        <dbReference type="Proteomes" id="UP000583127"/>
    </source>
</evidence>
<dbReference type="EMBL" id="JABBFZ010000027">
    <property type="protein sequence ID" value="NML34898.1"/>
    <property type="molecule type" value="Genomic_DNA"/>
</dbReference>
<protein>
    <submittedName>
        <fullName evidence="1">Uncharacterized protein</fullName>
    </submittedName>
</protein>
<organism evidence="1 2">
    <name type="scientific">Paraburkholderia antibiotica</name>
    <dbReference type="NCBI Taxonomy" id="2728839"/>
    <lineage>
        <taxon>Bacteria</taxon>
        <taxon>Pseudomonadati</taxon>
        <taxon>Pseudomonadota</taxon>
        <taxon>Betaproteobacteria</taxon>
        <taxon>Burkholderiales</taxon>
        <taxon>Burkholderiaceae</taxon>
        <taxon>Paraburkholderia</taxon>
    </lineage>
</organism>
<proteinExistence type="predicted"/>
<name>A0A7Y0A1Q4_9BURK</name>
<keyword evidence="2" id="KW-1185">Reference proteome</keyword>